<accession>A0A7S1FJ10</accession>
<gene>
    <name evidence="2" type="ORF">NSCI0253_LOCUS43386</name>
</gene>
<proteinExistence type="predicted"/>
<protein>
    <submittedName>
        <fullName evidence="2">Uncharacterized protein</fullName>
    </submittedName>
</protein>
<dbReference type="AlphaFoldDB" id="A0A7S1FJ10"/>
<reference evidence="2" key="1">
    <citation type="submission" date="2021-01" db="EMBL/GenBank/DDBJ databases">
        <authorList>
            <person name="Corre E."/>
            <person name="Pelletier E."/>
            <person name="Niang G."/>
            <person name="Scheremetjew M."/>
            <person name="Finn R."/>
            <person name="Kale V."/>
            <person name="Holt S."/>
            <person name="Cochrane G."/>
            <person name="Meng A."/>
            <person name="Brown T."/>
            <person name="Cohen L."/>
        </authorList>
    </citation>
    <scope>NUCLEOTIDE SEQUENCE</scope>
</reference>
<sequence>MLKLAQTPCLRATQKRITPPAHHEGTGPPMSEKMGDATSLLERLRSTEENFAVDPKTASQMVGKVLLHVNGRGFYFENQVETRHLNHSRNMRSLIKDLLIPFKTKPFKRTSHAQRNNCPVSMIRR</sequence>
<feature type="region of interest" description="Disordered" evidence="1">
    <location>
        <begin position="1"/>
        <end position="34"/>
    </location>
</feature>
<evidence type="ECO:0000313" key="2">
    <source>
        <dbReference type="EMBL" id="CAD8869030.1"/>
    </source>
</evidence>
<organism evidence="2">
    <name type="scientific">Noctiluca scintillans</name>
    <name type="common">Sea sparkle</name>
    <name type="synonym">Red tide dinoflagellate</name>
    <dbReference type="NCBI Taxonomy" id="2966"/>
    <lineage>
        <taxon>Eukaryota</taxon>
        <taxon>Sar</taxon>
        <taxon>Alveolata</taxon>
        <taxon>Dinophyceae</taxon>
        <taxon>Noctilucales</taxon>
        <taxon>Noctilucaceae</taxon>
        <taxon>Noctiluca</taxon>
    </lineage>
</organism>
<evidence type="ECO:0000256" key="1">
    <source>
        <dbReference type="SAM" id="MobiDB-lite"/>
    </source>
</evidence>
<name>A0A7S1FJ10_NOCSC</name>
<dbReference type="EMBL" id="HBFQ01061243">
    <property type="protein sequence ID" value="CAD8869030.1"/>
    <property type="molecule type" value="Transcribed_RNA"/>
</dbReference>